<evidence type="ECO:0000313" key="4">
    <source>
        <dbReference type="RefSeq" id="XP_022744041.1"/>
    </source>
</evidence>
<dbReference type="SUPFAM" id="SSF52833">
    <property type="entry name" value="Thioredoxin-like"/>
    <property type="match status" value="1"/>
</dbReference>
<protein>
    <submittedName>
        <fullName evidence="4">Uncharacterized protein At3g28850-like</fullName>
    </submittedName>
</protein>
<name>A0A6P5YV84_DURZI</name>
<dbReference type="InterPro" id="IPR002109">
    <property type="entry name" value="Glutaredoxin"/>
</dbReference>
<gene>
    <name evidence="4" type="primary">LOC111294987</name>
</gene>
<dbReference type="KEGG" id="dzi:111294987"/>
<feature type="domain" description="Glutaredoxin" evidence="2">
    <location>
        <begin position="245"/>
        <end position="311"/>
    </location>
</feature>
<feature type="region of interest" description="Disordered" evidence="1">
    <location>
        <begin position="192"/>
        <end position="212"/>
    </location>
</feature>
<dbReference type="AlphaFoldDB" id="A0A6P5YV84"/>
<dbReference type="Proteomes" id="UP000515121">
    <property type="component" value="Unplaced"/>
</dbReference>
<sequence>MKSVKGKLVKKLKSIKPVGYLKPDRVLQVFAIDGFIDSCPKAPNPNEQPKLFCKESEQGEIKESCVTVEVQPEIIDVAELMQDLEADSDEEEMDLNEEVEDKENISPAMKANIDAVFEKENVNVPMKFETRNCRQNAPLSEIDVSSFRKPDLNSCTLFDPNLLAAFEQAVKEHIKMSEEERKVRIEQENIEKSREGAEKKARIEEESLENEAPHKTCRIDENGDGDSDPLLGYEEKCPAGGDGSVILYTTTLKGIRKTFEDCNRVRFLMESFGVTFYERDISMHTEYREELWRILDGKIMPPRLFIKGRYIGGAEEVLTLHEQGKLKVLFQGIPVDSSNGPCDGCAGVRFVLCFKCNGSHRILADDGLWSKCLQCNENGLIVCPICC</sequence>
<dbReference type="InterPro" id="IPR036249">
    <property type="entry name" value="Thioredoxin-like_sf"/>
</dbReference>
<dbReference type="GeneID" id="111294987"/>
<keyword evidence="3" id="KW-1185">Reference proteome</keyword>
<organism evidence="3 4">
    <name type="scientific">Durio zibethinus</name>
    <name type="common">Durian</name>
    <dbReference type="NCBI Taxonomy" id="66656"/>
    <lineage>
        <taxon>Eukaryota</taxon>
        <taxon>Viridiplantae</taxon>
        <taxon>Streptophyta</taxon>
        <taxon>Embryophyta</taxon>
        <taxon>Tracheophyta</taxon>
        <taxon>Spermatophyta</taxon>
        <taxon>Magnoliopsida</taxon>
        <taxon>eudicotyledons</taxon>
        <taxon>Gunneridae</taxon>
        <taxon>Pentapetalae</taxon>
        <taxon>rosids</taxon>
        <taxon>malvids</taxon>
        <taxon>Malvales</taxon>
        <taxon>Malvaceae</taxon>
        <taxon>Helicteroideae</taxon>
        <taxon>Durio</taxon>
    </lineage>
</organism>
<dbReference type="Pfam" id="PF23733">
    <property type="entry name" value="GRXCR1-2_C"/>
    <property type="match status" value="1"/>
</dbReference>
<dbReference type="PROSITE" id="PS51354">
    <property type="entry name" value="GLUTAREDOXIN_2"/>
    <property type="match status" value="1"/>
</dbReference>
<evidence type="ECO:0000313" key="3">
    <source>
        <dbReference type="Proteomes" id="UP000515121"/>
    </source>
</evidence>
<evidence type="ECO:0000256" key="1">
    <source>
        <dbReference type="SAM" id="MobiDB-lite"/>
    </source>
</evidence>
<dbReference type="PANTHER" id="PTHR45669">
    <property type="entry name" value="GLUTAREDOXIN DOMAIN-CONTAINING CYSTEINE-RICH PROTEIN CG12206-RELATED"/>
    <property type="match status" value="1"/>
</dbReference>
<dbReference type="RefSeq" id="XP_022744041.1">
    <property type="nucleotide sequence ID" value="XM_022888306.1"/>
</dbReference>
<reference evidence="4" key="1">
    <citation type="submission" date="2025-08" db="UniProtKB">
        <authorList>
            <consortium name="RefSeq"/>
        </authorList>
    </citation>
    <scope>IDENTIFICATION</scope>
    <source>
        <tissue evidence="4">Fruit stalk</tissue>
    </source>
</reference>
<dbReference type="OrthoDB" id="423313at2759"/>
<dbReference type="Gene3D" id="3.40.30.10">
    <property type="entry name" value="Glutaredoxin"/>
    <property type="match status" value="1"/>
</dbReference>
<accession>A0A6P5YV84</accession>
<dbReference type="Pfam" id="PF00462">
    <property type="entry name" value="Glutaredoxin"/>
    <property type="match status" value="1"/>
</dbReference>
<dbReference type="CDD" id="cd03031">
    <property type="entry name" value="GRX_GRX_like"/>
    <property type="match status" value="1"/>
</dbReference>
<evidence type="ECO:0000259" key="2">
    <source>
        <dbReference type="Pfam" id="PF00462"/>
    </source>
</evidence>
<dbReference type="PANTHER" id="PTHR45669:SF28">
    <property type="entry name" value="GLUTAREDOXIN DOMAIN-CONTAINING PROTEIN"/>
    <property type="match status" value="1"/>
</dbReference>
<proteinExistence type="predicted"/>